<dbReference type="InterPro" id="IPR036390">
    <property type="entry name" value="WH_DNA-bd_sf"/>
</dbReference>
<dbReference type="SUPFAM" id="SSF46785">
    <property type="entry name" value="Winged helix' DNA-binding domain"/>
    <property type="match status" value="1"/>
</dbReference>
<dbReference type="GO" id="GO:0003700">
    <property type="term" value="F:DNA-binding transcription factor activity"/>
    <property type="evidence" value="ECO:0007669"/>
    <property type="project" value="InterPro"/>
</dbReference>
<evidence type="ECO:0000256" key="4">
    <source>
        <dbReference type="ARBA" id="ARBA00023163"/>
    </source>
</evidence>
<keyword evidence="7" id="KW-1185">Reference proteome</keyword>
<evidence type="ECO:0000259" key="5">
    <source>
        <dbReference type="PROSITE" id="PS50931"/>
    </source>
</evidence>
<evidence type="ECO:0000256" key="3">
    <source>
        <dbReference type="ARBA" id="ARBA00023125"/>
    </source>
</evidence>
<dbReference type="PROSITE" id="PS50931">
    <property type="entry name" value="HTH_LYSR"/>
    <property type="match status" value="1"/>
</dbReference>
<keyword evidence="2" id="KW-0805">Transcription regulation</keyword>
<dbReference type="Gene3D" id="1.10.10.10">
    <property type="entry name" value="Winged helix-like DNA-binding domain superfamily/Winged helix DNA-binding domain"/>
    <property type="match status" value="1"/>
</dbReference>
<accession>A0A7I7QS09</accession>
<dbReference type="Pfam" id="PF03466">
    <property type="entry name" value="LysR_substrate"/>
    <property type="match status" value="1"/>
</dbReference>
<reference evidence="6 7" key="1">
    <citation type="journal article" date="2019" name="Emerg. Microbes Infect.">
        <title>Comprehensive subspecies identification of 175 nontuberculous mycobacteria species based on 7547 genomic profiles.</title>
        <authorList>
            <person name="Matsumoto Y."/>
            <person name="Kinjo T."/>
            <person name="Motooka D."/>
            <person name="Nabeya D."/>
            <person name="Jung N."/>
            <person name="Uechi K."/>
            <person name="Horii T."/>
            <person name="Iida T."/>
            <person name="Fujita J."/>
            <person name="Nakamura S."/>
        </authorList>
    </citation>
    <scope>NUCLEOTIDE SEQUENCE [LARGE SCALE GENOMIC DNA]</scope>
    <source>
        <strain evidence="6 7">JCM 17899</strain>
    </source>
</reference>
<keyword evidence="4" id="KW-0804">Transcription</keyword>
<sequence>MERLSTRMLDLVSLEVLLAIARTGSLSAAGRELGLSQQAVSARVVAMENQTGVRLVRRSRTGSGLTPAGVVTAQWADRLLGVAREVDAGLATLRADSKNNVRVHASLTIAELLMPRWLVTLRTAKVRRAANSPEVILTAQNSEHVIAAVREGAADVGFVESPGSPRGLRGRIVAHDELVLVVPRDHPWARRTRPIGPDELCRAALVTREPGSGTRDFLTAAIVGAGCDGMTEPPVLELSTAAAVRAAVLAGAGPAVMSRLSVADDLALGRLHAVPVSAIDLHRPLRAIWTGARTPPAGAVRDLLAHIASVTKSTHSSQRSDH</sequence>
<dbReference type="EMBL" id="AP022588">
    <property type="protein sequence ID" value="BBY28840.1"/>
    <property type="molecule type" value="Genomic_DNA"/>
</dbReference>
<feature type="domain" description="HTH lysR-type" evidence="5">
    <location>
        <begin position="9"/>
        <end position="66"/>
    </location>
</feature>
<evidence type="ECO:0000256" key="1">
    <source>
        <dbReference type="ARBA" id="ARBA00009437"/>
    </source>
</evidence>
<keyword evidence="3" id="KW-0238">DNA-binding</keyword>
<evidence type="ECO:0000313" key="7">
    <source>
        <dbReference type="Proteomes" id="UP000467193"/>
    </source>
</evidence>
<organism evidence="6 7">
    <name type="scientific">Mycolicibacterium sediminis</name>
    <dbReference type="NCBI Taxonomy" id="1286180"/>
    <lineage>
        <taxon>Bacteria</taxon>
        <taxon>Bacillati</taxon>
        <taxon>Actinomycetota</taxon>
        <taxon>Actinomycetes</taxon>
        <taxon>Mycobacteriales</taxon>
        <taxon>Mycobacteriaceae</taxon>
        <taxon>Mycolicibacterium</taxon>
    </lineage>
</organism>
<evidence type="ECO:0000256" key="2">
    <source>
        <dbReference type="ARBA" id="ARBA00023015"/>
    </source>
</evidence>
<gene>
    <name evidence="6" type="ORF">MSEDJ_29360</name>
</gene>
<dbReference type="InterPro" id="IPR000847">
    <property type="entry name" value="LysR_HTH_N"/>
</dbReference>
<dbReference type="KEGG" id="msei:MSEDJ_29360"/>
<dbReference type="PANTHER" id="PTHR30126:SF39">
    <property type="entry name" value="HTH-TYPE TRANSCRIPTIONAL REGULATOR CYSL"/>
    <property type="match status" value="1"/>
</dbReference>
<dbReference type="AlphaFoldDB" id="A0A7I7QS09"/>
<comment type="similarity">
    <text evidence="1">Belongs to the LysR transcriptional regulatory family.</text>
</comment>
<dbReference type="PANTHER" id="PTHR30126">
    <property type="entry name" value="HTH-TYPE TRANSCRIPTIONAL REGULATOR"/>
    <property type="match status" value="1"/>
</dbReference>
<dbReference type="InterPro" id="IPR005119">
    <property type="entry name" value="LysR_subst-bd"/>
</dbReference>
<dbReference type="Pfam" id="PF00126">
    <property type="entry name" value="HTH_1"/>
    <property type="match status" value="1"/>
</dbReference>
<dbReference type="Proteomes" id="UP000467193">
    <property type="component" value="Chromosome"/>
</dbReference>
<name>A0A7I7QS09_9MYCO</name>
<protein>
    <submittedName>
        <fullName evidence="6">Transcriptional regulator</fullName>
    </submittedName>
</protein>
<evidence type="ECO:0000313" key="6">
    <source>
        <dbReference type="EMBL" id="BBY28840.1"/>
    </source>
</evidence>
<proteinExistence type="inferred from homology"/>
<dbReference type="SUPFAM" id="SSF53850">
    <property type="entry name" value="Periplasmic binding protein-like II"/>
    <property type="match status" value="1"/>
</dbReference>
<dbReference type="InterPro" id="IPR036388">
    <property type="entry name" value="WH-like_DNA-bd_sf"/>
</dbReference>
<dbReference type="GO" id="GO:0000976">
    <property type="term" value="F:transcription cis-regulatory region binding"/>
    <property type="evidence" value="ECO:0007669"/>
    <property type="project" value="TreeGrafter"/>
</dbReference>
<dbReference type="Gene3D" id="3.40.190.10">
    <property type="entry name" value="Periplasmic binding protein-like II"/>
    <property type="match status" value="2"/>
</dbReference>